<protein>
    <submittedName>
        <fullName evidence="2">Uncharacterized protein</fullName>
    </submittedName>
</protein>
<accession>A0A368RET6</accession>
<feature type="region of interest" description="Disordered" evidence="1">
    <location>
        <begin position="63"/>
        <end position="97"/>
    </location>
</feature>
<sequence length="97" mass="10944">MCLVAQQAWRIPHFCRSLRLPTDRPTDRSRHRAWGFPVILTLQTRRRVLLALLRRHFVRPLQRHHPVSSTRGGLLQDVPAAAAATASAGDNDRPGPP</sequence>
<name>A0A368RET6_SETIT</name>
<dbReference type="EMBL" id="CM003532">
    <property type="protein sequence ID" value="RCV28661.1"/>
    <property type="molecule type" value="Genomic_DNA"/>
</dbReference>
<reference evidence="2" key="2">
    <citation type="submission" date="2015-07" db="EMBL/GenBank/DDBJ databases">
        <authorList>
            <person name="Noorani M."/>
        </authorList>
    </citation>
    <scope>NUCLEOTIDE SEQUENCE</scope>
    <source>
        <strain evidence="2">Yugu1</strain>
    </source>
</reference>
<organism evidence="2">
    <name type="scientific">Setaria italica</name>
    <name type="common">Foxtail millet</name>
    <name type="synonym">Panicum italicum</name>
    <dbReference type="NCBI Taxonomy" id="4555"/>
    <lineage>
        <taxon>Eukaryota</taxon>
        <taxon>Viridiplantae</taxon>
        <taxon>Streptophyta</taxon>
        <taxon>Embryophyta</taxon>
        <taxon>Tracheophyta</taxon>
        <taxon>Spermatophyta</taxon>
        <taxon>Magnoliopsida</taxon>
        <taxon>Liliopsida</taxon>
        <taxon>Poales</taxon>
        <taxon>Poaceae</taxon>
        <taxon>PACMAD clade</taxon>
        <taxon>Panicoideae</taxon>
        <taxon>Panicodae</taxon>
        <taxon>Paniceae</taxon>
        <taxon>Cenchrinae</taxon>
        <taxon>Setaria</taxon>
    </lineage>
</organism>
<dbReference type="AlphaFoldDB" id="A0A368RET6"/>
<proteinExistence type="predicted"/>
<gene>
    <name evidence="2" type="ORF">SETIT_5G421100v2</name>
</gene>
<evidence type="ECO:0000313" key="2">
    <source>
        <dbReference type="EMBL" id="RCV28661.1"/>
    </source>
</evidence>
<reference evidence="2" key="1">
    <citation type="journal article" date="2012" name="Nat. Biotechnol.">
        <title>Reference genome sequence of the model plant Setaria.</title>
        <authorList>
            <person name="Bennetzen J.L."/>
            <person name="Schmutz J."/>
            <person name="Wang H."/>
            <person name="Percifield R."/>
            <person name="Hawkins J."/>
            <person name="Pontaroli A.C."/>
            <person name="Estep M."/>
            <person name="Feng L."/>
            <person name="Vaughn J.N."/>
            <person name="Grimwood J."/>
            <person name="Jenkins J."/>
            <person name="Barry K."/>
            <person name="Lindquist E."/>
            <person name="Hellsten U."/>
            <person name="Deshpande S."/>
            <person name="Wang X."/>
            <person name="Wu X."/>
            <person name="Mitros T."/>
            <person name="Triplett J."/>
            <person name="Yang X."/>
            <person name="Ye C.Y."/>
            <person name="Mauro-Herrera M."/>
            <person name="Wang L."/>
            <person name="Li P."/>
            <person name="Sharma M."/>
            <person name="Sharma R."/>
            <person name="Ronald P.C."/>
            <person name="Panaud O."/>
            <person name="Kellogg E.A."/>
            <person name="Brutnell T.P."/>
            <person name="Doust A.N."/>
            <person name="Tuskan G.A."/>
            <person name="Rokhsar D."/>
            <person name="Devos K.M."/>
        </authorList>
    </citation>
    <scope>NUCLEOTIDE SEQUENCE [LARGE SCALE GENOMIC DNA]</scope>
    <source>
        <strain evidence="2">Yugu1</strain>
    </source>
</reference>
<evidence type="ECO:0000256" key="1">
    <source>
        <dbReference type="SAM" id="MobiDB-lite"/>
    </source>
</evidence>